<sequence>MVITYYGAFFFKVQFGDLTLALNPISAQSVFKAPKFGADIALVSLRHPDLNGIEQMAYGGKEPFIISGPGEYEAKGITVKGVLSESLYGGGQAINTIYEVIIEGMRVVTLGALTSGELPAEVRNELGEIDILLVPAYGDGTLDPKDAHRLATSFEPHIIIPMRHDKNSLAIFLKEEGSEVSPIEKLTVKKKDIEGKEGEVVVLSSALS</sequence>
<gene>
    <name evidence="1" type="ORF">COW88_03080</name>
</gene>
<dbReference type="InterPro" id="IPR036866">
    <property type="entry name" value="RibonucZ/Hydroxyglut_hydro"/>
</dbReference>
<evidence type="ECO:0008006" key="3">
    <source>
        <dbReference type="Google" id="ProtNLM"/>
    </source>
</evidence>
<dbReference type="Proteomes" id="UP000230638">
    <property type="component" value="Unassembled WGS sequence"/>
</dbReference>
<dbReference type="Gene3D" id="3.60.15.10">
    <property type="entry name" value="Ribonuclease Z/Hydroxyacylglutathione hydrolase-like"/>
    <property type="match status" value="1"/>
</dbReference>
<dbReference type="PANTHER" id="PTHR39189:SF1">
    <property type="entry name" value="UPF0173 METAL-DEPENDENT HYDROLASE YTKL"/>
    <property type="match status" value="1"/>
</dbReference>
<organism evidence="1 2">
    <name type="scientific">Candidatus Lloydbacteria bacterium CG22_combo_CG10-13_8_21_14_all_47_15</name>
    <dbReference type="NCBI Taxonomy" id="1974635"/>
    <lineage>
        <taxon>Bacteria</taxon>
        <taxon>Candidatus Lloydiibacteriota</taxon>
    </lineage>
</organism>
<reference evidence="1 2" key="1">
    <citation type="submission" date="2017-09" db="EMBL/GenBank/DDBJ databases">
        <title>Depth-based differentiation of microbial function through sediment-hosted aquifers and enrichment of novel symbionts in the deep terrestrial subsurface.</title>
        <authorList>
            <person name="Probst A.J."/>
            <person name="Ladd B."/>
            <person name="Jarett J.K."/>
            <person name="Geller-Mcgrath D.E."/>
            <person name="Sieber C.M."/>
            <person name="Emerson J.B."/>
            <person name="Anantharaman K."/>
            <person name="Thomas B.C."/>
            <person name="Malmstrom R."/>
            <person name="Stieglmeier M."/>
            <person name="Klingl A."/>
            <person name="Woyke T."/>
            <person name="Ryan C.M."/>
            <person name="Banfield J.F."/>
        </authorList>
    </citation>
    <scope>NUCLEOTIDE SEQUENCE [LARGE SCALE GENOMIC DNA]</scope>
    <source>
        <strain evidence="1">CG22_combo_CG10-13_8_21_14_all_47_15</strain>
    </source>
</reference>
<protein>
    <recommendedName>
        <fullName evidence="3">Lactamase</fullName>
    </recommendedName>
</protein>
<evidence type="ECO:0000313" key="2">
    <source>
        <dbReference type="Proteomes" id="UP000230638"/>
    </source>
</evidence>
<dbReference type="EMBL" id="PCTL01000030">
    <property type="protein sequence ID" value="PIP73109.1"/>
    <property type="molecule type" value="Genomic_DNA"/>
</dbReference>
<evidence type="ECO:0000313" key="1">
    <source>
        <dbReference type="EMBL" id="PIP73109.1"/>
    </source>
</evidence>
<dbReference type="PANTHER" id="PTHR39189">
    <property type="entry name" value="UPF0173 METAL-DEPENDENT HYDROLASE YTKL"/>
    <property type="match status" value="1"/>
</dbReference>
<accession>A0A2H0CTT1</accession>
<name>A0A2H0CTT1_9BACT</name>
<comment type="caution">
    <text evidence="1">The sequence shown here is derived from an EMBL/GenBank/DDBJ whole genome shotgun (WGS) entry which is preliminary data.</text>
</comment>
<dbReference type="AlphaFoldDB" id="A0A2H0CTT1"/>
<proteinExistence type="predicted"/>
<dbReference type="Pfam" id="PF13483">
    <property type="entry name" value="Lactamase_B_3"/>
    <property type="match status" value="1"/>
</dbReference>